<organism evidence="3 4">
    <name type="scientific">Paenibacillus arenosi</name>
    <dbReference type="NCBI Taxonomy" id="2774142"/>
    <lineage>
        <taxon>Bacteria</taxon>
        <taxon>Bacillati</taxon>
        <taxon>Bacillota</taxon>
        <taxon>Bacilli</taxon>
        <taxon>Bacillales</taxon>
        <taxon>Paenibacillaceae</taxon>
        <taxon>Paenibacillus</taxon>
    </lineage>
</organism>
<dbReference type="EMBL" id="JACYTN010000022">
    <property type="protein sequence ID" value="MBD8500442.1"/>
    <property type="molecule type" value="Genomic_DNA"/>
</dbReference>
<name>A0ABR9B2B8_9BACL</name>
<feature type="domain" description="Conserved hypothetical protein CHP02679 N terminus" evidence="2">
    <location>
        <begin position="35"/>
        <end position="282"/>
    </location>
</feature>
<dbReference type="RefSeq" id="WP_192026735.1">
    <property type="nucleotide sequence ID" value="NZ_JACYTN010000022.1"/>
</dbReference>
<dbReference type="InterPro" id="IPR024466">
    <property type="entry name" value="CHP02679_N"/>
</dbReference>
<dbReference type="Pfam" id="PF09664">
    <property type="entry name" value="DUF2399"/>
    <property type="match status" value="1"/>
</dbReference>
<feature type="domain" description="DUF2399" evidence="1">
    <location>
        <begin position="295"/>
        <end position="458"/>
    </location>
</feature>
<reference evidence="3 4" key="1">
    <citation type="submission" date="2020-09" db="EMBL/GenBank/DDBJ databases">
        <title>Paenibacillus sp. CAU 1523 isolated from sand of Haeundae Beach.</title>
        <authorList>
            <person name="Kim W."/>
        </authorList>
    </citation>
    <scope>NUCLEOTIDE SEQUENCE [LARGE SCALE GENOMIC DNA]</scope>
    <source>
        <strain evidence="3 4">CAU 1523</strain>
    </source>
</reference>
<dbReference type="Pfam" id="PF11796">
    <property type="entry name" value="DUF3323"/>
    <property type="match status" value="1"/>
</dbReference>
<dbReference type="InterPro" id="IPR024465">
    <property type="entry name" value="DUF2399"/>
</dbReference>
<evidence type="ECO:0000313" key="3">
    <source>
        <dbReference type="EMBL" id="MBD8500442.1"/>
    </source>
</evidence>
<protein>
    <submittedName>
        <fullName evidence="3">DUF2399 domain-containing protein</fullName>
    </submittedName>
</protein>
<sequence length="472" mass="54313">METKTRKSAKHYYSDPMLNGLLEAAFKKYRGQNGVRGKINIEVVSSDEALRLQEFFGSRLERLIRPGSIIELPMKVFAEEIAKGYNLDLPELYELLHGAPLVTNAERRQLQEQAWHTVFEHASSLFEKRMGFSVSNPILESKTFNWLQRLYDGKASGYRIVQYAMRTNANSVEMLFYCLKALWYLYVETDHMLAELSVNAPYVQLPIFAQFITEGDPHAFDMGFPSGRLLWQALDDIYTQELKNGQRIGNDHLLVHDFMKRRFIYQVAGITADEISSFVHVFIPNEHYGTAARTLNLSELHDNSNWFKPANLYVFENPSVFMFLVYETIHFLEASGVTLEQIPDNFPILVCISGQARDAAKYFIVKCIETNPNCTIFYSGDFDLPGIQIKMNLELLGDIHVMRMDAATYKEHIHSRSRPLTKQDVKTLGSMQGDLPKEMSENRKKVYQEAITKELREDWIQVIKKVLGACSK</sequence>
<evidence type="ECO:0000313" key="4">
    <source>
        <dbReference type="Proteomes" id="UP000634529"/>
    </source>
</evidence>
<keyword evidence="4" id="KW-1185">Reference proteome</keyword>
<evidence type="ECO:0000259" key="2">
    <source>
        <dbReference type="Pfam" id="PF11796"/>
    </source>
</evidence>
<comment type="caution">
    <text evidence="3">The sequence shown here is derived from an EMBL/GenBank/DDBJ whole genome shotgun (WGS) entry which is preliminary data.</text>
</comment>
<gene>
    <name evidence="3" type="ORF">IFO66_19315</name>
</gene>
<dbReference type="Proteomes" id="UP000634529">
    <property type="component" value="Unassembled WGS sequence"/>
</dbReference>
<evidence type="ECO:0000259" key="1">
    <source>
        <dbReference type="Pfam" id="PF09664"/>
    </source>
</evidence>
<accession>A0ABR9B2B8</accession>
<proteinExistence type="predicted"/>